<sequence length="288" mass="31189">MDLSVPVTDDVKLHFRHRPGTASPVFLLVHGMASNARMWDEVADHLAAAGHPVYAADLRGHGESDTPETGYDTPTAVADLVAACAALGLSEVVLAGHSYGGNVSVRLTAEHPELVAGLALVDGGWLEPAKAFPSWEAFAGALRPPALDGATVQSVSDYFRDIHPDWSPAAIEAAVATMRENPDGSLSRRMTLEQHTSMLRSIWDEPPSPWYPAISVPTLLMPAIPKGADPQWADRIRSRIEATTATLRGAAMREYLDSEHDLHAQHPRRVAEDLLDLARTVRQARALR</sequence>
<dbReference type="SUPFAM" id="SSF53474">
    <property type="entry name" value="alpha/beta-Hydrolases"/>
    <property type="match status" value="1"/>
</dbReference>
<gene>
    <name evidence="2" type="ORF">EEJ42_36435</name>
</gene>
<evidence type="ECO:0000313" key="3">
    <source>
        <dbReference type="Proteomes" id="UP000275401"/>
    </source>
</evidence>
<protein>
    <submittedName>
        <fullName evidence="2">Alpha/beta hydrolase</fullName>
    </submittedName>
</protein>
<dbReference type="Pfam" id="PF00561">
    <property type="entry name" value="Abhydrolase_1"/>
    <property type="match status" value="1"/>
</dbReference>
<accession>A0A3M8TY45</accession>
<dbReference type="InterPro" id="IPR000073">
    <property type="entry name" value="AB_hydrolase_1"/>
</dbReference>
<dbReference type="InterPro" id="IPR050266">
    <property type="entry name" value="AB_hydrolase_sf"/>
</dbReference>
<proteinExistence type="predicted"/>
<evidence type="ECO:0000313" key="2">
    <source>
        <dbReference type="EMBL" id="RNF98281.1"/>
    </source>
</evidence>
<evidence type="ECO:0000259" key="1">
    <source>
        <dbReference type="Pfam" id="PF00561"/>
    </source>
</evidence>
<reference evidence="2 3" key="1">
    <citation type="submission" date="2018-11" db="EMBL/GenBank/DDBJ databases">
        <title>The Potential of Streptomyces as Biocontrol Agents against the Tomato grey mould, Botrytis cinerea (Gray mold) Frontiers in Microbiology.</title>
        <authorList>
            <person name="Li D."/>
        </authorList>
    </citation>
    <scope>NUCLEOTIDE SEQUENCE [LARGE SCALE GENOMIC DNA]</scope>
    <source>
        <strain evidence="2 3">NEAU-LD23</strain>
    </source>
</reference>
<dbReference type="AlphaFoldDB" id="A0A3M8TY45"/>
<dbReference type="GO" id="GO:0047372">
    <property type="term" value="F:monoacylglycerol lipase activity"/>
    <property type="evidence" value="ECO:0007669"/>
    <property type="project" value="TreeGrafter"/>
</dbReference>
<dbReference type="GO" id="GO:0016020">
    <property type="term" value="C:membrane"/>
    <property type="evidence" value="ECO:0007669"/>
    <property type="project" value="TreeGrafter"/>
</dbReference>
<dbReference type="Proteomes" id="UP000275401">
    <property type="component" value="Unassembled WGS sequence"/>
</dbReference>
<keyword evidence="2" id="KW-0378">Hydrolase</keyword>
<keyword evidence="3" id="KW-1185">Reference proteome</keyword>
<dbReference type="GO" id="GO:0046464">
    <property type="term" value="P:acylglycerol catabolic process"/>
    <property type="evidence" value="ECO:0007669"/>
    <property type="project" value="TreeGrafter"/>
</dbReference>
<organism evidence="2 3">
    <name type="scientific">Streptomyces botrytidirepellens</name>
    <dbReference type="NCBI Taxonomy" id="2486417"/>
    <lineage>
        <taxon>Bacteria</taxon>
        <taxon>Bacillati</taxon>
        <taxon>Actinomycetota</taxon>
        <taxon>Actinomycetes</taxon>
        <taxon>Kitasatosporales</taxon>
        <taxon>Streptomycetaceae</taxon>
        <taxon>Streptomyces</taxon>
    </lineage>
</organism>
<dbReference type="Gene3D" id="3.40.50.1820">
    <property type="entry name" value="alpha/beta hydrolase"/>
    <property type="match status" value="1"/>
</dbReference>
<comment type="caution">
    <text evidence="2">The sequence shown here is derived from an EMBL/GenBank/DDBJ whole genome shotgun (WGS) entry which is preliminary data.</text>
</comment>
<dbReference type="PRINTS" id="PR00111">
    <property type="entry name" value="ABHYDROLASE"/>
</dbReference>
<dbReference type="PANTHER" id="PTHR43798">
    <property type="entry name" value="MONOACYLGLYCEROL LIPASE"/>
    <property type="match status" value="1"/>
</dbReference>
<dbReference type="RefSeq" id="WP_123106475.1">
    <property type="nucleotide sequence ID" value="NZ_RIBZ01000706.1"/>
</dbReference>
<feature type="domain" description="AB hydrolase-1" evidence="1">
    <location>
        <begin position="24"/>
        <end position="144"/>
    </location>
</feature>
<name>A0A3M8TY45_9ACTN</name>
<dbReference type="InterPro" id="IPR029058">
    <property type="entry name" value="AB_hydrolase_fold"/>
</dbReference>
<dbReference type="PANTHER" id="PTHR43798:SF5">
    <property type="entry name" value="MONOACYLGLYCEROL LIPASE ABHD6"/>
    <property type="match status" value="1"/>
</dbReference>
<dbReference type="EMBL" id="RIBZ01000706">
    <property type="protein sequence ID" value="RNF98281.1"/>
    <property type="molecule type" value="Genomic_DNA"/>
</dbReference>